<feature type="domain" description="PilZ" evidence="1">
    <location>
        <begin position="123"/>
        <end position="221"/>
    </location>
</feature>
<protein>
    <submittedName>
        <fullName evidence="2">Pilus protein PilZ</fullName>
    </submittedName>
</protein>
<dbReference type="InterPro" id="IPR009875">
    <property type="entry name" value="PilZ_domain"/>
</dbReference>
<keyword evidence="3" id="KW-1185">Reference proteome</keyword>
<organism evidence="2 3">
    <name type="scientific">Citrifermentans bremense</name>
    <dbReference type="NCBI Taxonomy" id="60035"/>
    <lineage>
        <taxon>Bacteria</taxon>
        <taxon>Pseudomonadati</taxon>
        <taxon>Thermodesulfobacteriota</taxon>
        <taxon>Desulfuromonadia</taxon>
        <taxon>Geobacterales</taxon>
        <taxon>Geobacteraceae</taxon>
        <taxon>Citrifermentans</taxon>
    </lineage>
</organism>
<dbReference type="EMBL" id="AP023213">
    <property type="protein sequence ID" value="BCG46276.1"/>
    <property type="molecule type" value="Genomic_DNA"/>
</dbReference>
<accession>A0A6S6M2T2</accession>
<dbReference type="AlphaFoldDB" id="A0A6S6M2T2"/>
<dbReference type="Gene3D" id="2.40.10.220">
    <property type="entry name" value="predicted glycosyltransferase like domains"/>
    <property type="match status" value="1"/>
</dbReference>
<dbReference type="RefSeq" id="WP_185244518.1">
    <property type="nucleotide sequence ID" value="NZ_AP023213.1"/>
</dbReference>
<reference evidence="2 3" key="1">
    <citation type="submission" date="2020-06" db="EMBL/GenBank/DDBJ databases">
        <title>Interaction of electrochemicaly active bacteria, Geobacter bremensis R4 on different carbon anode.</title>
        <authorList>
            <person name="Meng L."/>
            <person name="Yoshida N."/>
        </authorList>
    </citation>
    <scope>NUCLEOTIDE SEQUENCE [LARGE SCALE GENOMIC DNA]</scope>
    <source>
        <strain evidence="2 3">R4</strain>
    </source>
</reference>
<dbReference type="Pfam" id="PF07238">
    <property type="entry name" value="PilZ"/>
    <property type="match status" value="1"/>
</dbReference>
<evidence type="ECO:0000259" key="1">
    <source>
        <dbReference type="Pfam" id="PF07238"/>
    </source>
</evidence>
<name>A0A6S6M2T2_9BACT</name>
<proteinExistence type="predicted"/>
<sequence length="225" mass="24767">MEEARIVMVVNEPEARQAYEEALRACGISYEVAQGFRELLRMTIDGAYNGLLIDLLTLIRSSKEEKTIAYDCINFYPTLRLKWDSRLKCISFSPLEQGVAPGAEGALTYFMERRCKSFSARSLRRFNRKDRYLSLVLTGENGAAAGVKTFTVNISQGGAFIHTTDPHRNGDRVSLTVPDPSVGSVEAVVCWSIPWGGCSSIPGIGVMFDGLTDEQGAWLQQVSAG</sequence>
<gene>
    <name evidence="2" type="ORF">GEOBRER4_10260</name>
</gene>
<evidence type="ECO:0000313" key="3">
    <source>
        <dbReference type="Proteomes" id="UP000515472"/>
    </source>
</evidence>
<dbReference type="GO" id="GO:0035438">
    <property type="term" value="F:cyclic-di-GMP binding"/>
    <property type="evidence" value="ECO:0007669"/>
    <property type="project" value="InterPro"/>
</dbReference>
<dbReference type="KEGG" id="gbn:GEOBRER4_10260"/>
<evidence type="ECO:0000313" key="2">
    <source>
        <dbReference type="EMBL" id="BCG46276.1"/>
    </source>
</evidence>
<dbReference type="Proteomes" id="UP000515472">
    <property type="component" value="Chromosome"/>
</dbReference>